<dbReference type="STRING" id="451379.A0A0N5AGS7"/>
<dbReference type="SUPFAM" id="SSF50978">
    <property type="entry name" value="WD40 repeat-like"/>
    <property type="match status" value="1"/>
</dbReference>
<dbReference type="WBParaSite" id="SMUV_0000354601-mRNA-1">
    <property type="protein sequence ID" value="SMUV_0000354601-mRNA-1"/>
    <property type="gene ID" value="SMUV_0000354601"/>
</dbReference>
<feature type="domain" description="BCAS3 WD40" evidence="2">
    <location>
        <begin position="165"/>
        <end position="549"/>
    </location>
</feature>
<dbReference type="Proteomes" id="UP000046393">
    <property type="component" value="Unplaced"/>
</dbReference>
<dbReference type="GO" id="GO:0006914">
    <property type="term" value="P:autophagy"/>
    <property type="evidence" value="ECO:0007669"/>
    <property type="project" value="InterPro"/>
</dbReference>
<dbReference type="AlphaFoldDB" id="A0A0N5AGS7"/>
<organism evidence="3 4">
    <name type="scientific">Syphacia muris</name>
    <dbReference type="NCBI Taxonomy" id="451379"/>
    <lineage>
        <taxon>Eukaryota</taxon>
        <taxon>Metazoa</taxon>
        <taxon>Ecdysozoa</taxon>
        <taxon>Nematoda</taxon>
        <taxon>Chromadorea</taxon>
        <taxon>Rhabditida</taxon>
        <taxon>Spirurina</taxon>
        <taxon>Oxyuridomorpha</taxon>
        <taxon>Oxyuroidea</taxon>
        <taxon>Oxyuridae</taxon>
        <taxon>Syphacia</taxon>
    </lineage>
</organism>
<proteinExistence type="predicted"/>
<dbReference type="GO" id="GO:0042594">
    <property type="term" value="P:response to starvation"/>
    <property type="evidence" value="ECO:0007669"/>
    <property type="project" value="TreeGrafter"/>
</dbReference>
<dbReference type="Pfam" id="PF21034">
    <property type="entry name" value="BCAS3_WD40"/>
    <property type="match status" value="1"/>
</dbReference>
<keyword evidence="3" id="KW-1185">Reference proteome</keyword>
<feature type="compositionally biased region" description="Polar residues" evidence="1">
    <location>
        <begin position="18"/>
        <end position="27"/>
    </location>
</feature>
<evidence type="ECO:0000259" key="2">
    <source>
        <dbReference type="Pfam" id="PF21034"/>
    </source>
</evidence>
<feature type="region of interest" description="Disordered" evidence="1">
    <location>
        <begin position="1"/>
        <end position="27"/>
    </location>
</feature>
<dbReference type="InterPro" id="IPR048382">
    <property type="entry name" value="BCAS3_WD40"/>
</dbReference>
<reference evidence="4" key="1">
    <citation type="submission" date="2017-02" db="UniProtKB">
        <authorList>
            <consortium name="WormBaseParasite"/>
        </authorList>
    </citation>
    <scope>IDENTIFICATION</scope>
</reference>
<evidence type="ECO:0000313" key="3">
    <source>
        <dbReference type="Proteomes" id="UP000046393"/>
    </source>
</evidence>
<evidence type="ECO:0000256" key="1">
    <source>
        <dbReference type="SAM" id="MobiDB-lite"/>
    </source>
</evidence>
<evidence type="ECO:0000313" key="4">
    <source>
        <dbReference type="WBParaSite" id="SMUV_0000354601-mRNA-1"/>
    </source>
</evidence>
<dbReference type="GO" id="GO:0005737">
    <property type="term" value="C:cytoplasm"/>
    <property type="evidence" value="ECO:0007669"/>
    <property type="project" value="TreeGrafter"/>
</dbReference>
<feature type="compositionally biased region" description="Basic residues" evidence="1">
    <location>
        <begin position="1"/>
        <end position="14"/>
    </location>
</feature>
<sequence length="647" mass="70693">MSLRSGQKHSRTRRNLATPINDSTSVSCKPTKYVQAPSKVKASSSVTTSTDVSAAVIPTTTTQAYNSTLQAQQFTPPSSSTSTTSDLKFRVLSSSSCSLRNSMRRGRNIKPQRVPETTFIGSVAGFVYYAIPQGSSSGQMPNERIEWVNMQKYDNAIEPEKSMDIVVFGLTRGFQIWAILESGECEEIVTERQGSLKTGRLLTCNPKQSFGVLEDKFEAYRPLFAFVDANSSVDRSCSTLSFISLVCRQHVHQITFPNQICAFEESPKALVVSFSNRLVICDALSLREQRYIYYSNGPVANNVFAMSDVFLSFADPTFSQCWQSCGGMMPENDFLSSEQSSYASSVVNAASSLTKAFSAWGESVVSSFSSSPQSKSHFVSSDNPGIVTVIDITKLPLSNDSDDANYYEGNSSDMLHENKVFEDSHSIIAHFIAHNEPLGFLKFGNGGRILLTSGQSSTCFHVFLLHPHPGSSALGAVQHIYTLNRGNTPAKVVGCTFSMDNRFVAVATNHGTTHLFAICPYGGPVSMRTHGSKLVNKDSRYHRSAGLDNSDTVPINEPIDLHNYQFGTPQVYKDHPSLIRPALARSARNPRIGPYANPIGLFASAKLRDSLSVDNLSAWASDIAAPLTTTRKRATSGPKNAEQNRIS</sequence>
<accession>A0A0N5AGS7</accession>
<name>A0A0N5AGS7_9BILA</name>
<dbReference type="PANTHER" id="PTHR13268">
    <property type="entry name" value="BREAST CARCINOMA AMPLIFIED SEQUENCE 3"/>
    <property type="match status" value="1"/>
</dbReference>
<dbReference type="InterPro" id="IPR036322">
    <property type="entry name" value="WD40_repeat_dom_sf"/>
</dbReference>
<dbReference type="PANTHER" id="PTHR13268:SF0">
    <property type="entry name" value="BCAS3 MICROTUBULE ASSOCIATED CELL MIGRATION FACTOR"/>
    <property type="match status" value="1"/>
</dbReference>
<dbReference type="InterPro" id="IPR045142">
    <property type="entry name" value="BCAS3-like"/>
</dbReference>
<protein>
    <submittedName>
        <fullName evidence="4">BCAS3 domain-containing protein</fullName>
    </submittedName>
</protein>